<keyword evidence="5" id="KW-1185">Reference proteome</keyword>
<dbReference type="PANTHER" id="PTHR45739">
    <property type="entry name" value="MATRIX PROTEIN, PUTATIVE-RELATED"/>
    <property type="match status" value="1"/>
</dbReference>
<protein>
    <submittedName>
        <fullName evidence="6">FRAS1-related extracellular matrix protein 1-like</fullName>
    </submittedName>
</protein>
<sequence>SCCVQVDRVDRLPPSLSTRRIPSTVVGLGGGRYGIFITSKHLQASDPDSPAEELEFSISRPPQFGYLENALTGAYIRGCFTQRDVDQRAVAFVLPADMEVTADSFQFLLTDPAGNTMLPQ</sequence>
<dbReference type="GeneID" id="104952910"/>
<dbReference type="OrthoDB" id="8918414at2759"/>
<evidence type="ECO:0000256" key="4">
    <source>
        <dbReference type="PROSITE-ProRule" id="PRU01201"/>
    </source>
</evidence>
<dbReference type="PANTHER" id="PTHR45739:SF3">
    <property type="entry name" value="FRAS-RELATED EXTRACELLULAR MATRIX PROTEIN 1B PRECURSOR"/>
    <property type="match status" value="1"/>
</dbReference>
<name>A0A6I9NTA4_9TELE</name>
<proteinExistence type="predicted"/>
<gene>
    <name evidence="6" type="primary">LOC104952910</name>
</gene>
<feature type="non-terminal residue" evidence="6">
    <location>
        <position position="1"/>
    </location>
</feature>
<evidence type="ECO:0000313" key="6">
    <source>
        <dbReference type="RefSeq" id="XP_010778118.1"/>
    </source>
</evidence>
<dbReference type="InterPro" id="IPR039005">
    <property type="entry name" value="CSPG_rpt"/>
</dbReference>
<feature type="non-terminal residue" evidence="6">
    <location>
        <position position="120"/>
    </location>
</feature>
<feature type="repeat" description="CSPG" evidence="4">
    <location>
        <begin position="13"/>
        <end position="110"/>
    </location>
</feature>
<evidence type="ECO:0000256" key="3">
    <source>
        <dbReference type="ARBA" id="ARBA00023180"/>
    </source>
</evidence>
<dbReference type="RefSeq" id="XP_010778118.1">
    <property type="nucleotide sequence ID" value="XM_010779816.1"/>
</dbReference>
<dbReference type="KEGG" id="ncc:104952910"/>
<evidence type="ECO:0000256" key="2">
    <source>
        <dbReference type="ARBA" id="ARBA00022737"/>
    </source>
</evidence>
<dbReference type="PROSITE" id="PS51854">
    <property type="entry name" value="CSPG"/>
    <property type="match status" value="1"/>
</dbReference>
<dbReference type="InterPro" id="IPR051561">
    <property type="entry name" value="FRAS1_ECM"/>
</dbReference>
<keyword evidence="3" id="KW-0325">Glycoprotein</keyword>
<dbReference type="Proteomes" id="UP000504611">
    <property type="component" value="Unplaced"/>
</dbReference>
<dbReference type="Pfam" id="PF16184">
    <property type="entry name" value="Cadherin_3"/>
    <property type="match status" value="1"/>
</dbReference>
<organism evidence="5 6">
    <name type="scientific">Notothenia coriiceps</name>
    <name type="common">black rockcod</name>
    <dbReference type="NCBI Taxonomy" id="8208"/>
    <lineage>
        <taxon>Eukaryota</taxon>
        <taxon>Metazoa</taxon>
        <taxon>Chordata</taxon>
        <taxon>Craniata</taxon>
        <taxon>Vertebrata</taxon>
        <taxon>Euteleostomi</taxon>
        <taxon>Actinopterygii</taxon>
        <taxon>Neopterygii</taxon>
        <taxon>Teleostei</taxon>
        <taxon>Neoteleostei</taxon>
        <taxon>Acanthomorphata</taxon>
        <taxon>Eupercaria</taxon>
        <taxon>Perciformes</taxon>
        <taxon>Notothenioidei</taxon>
        <taxon>Nototheniidae</taxon>
        <taxon>Notothenia</taxon>
    </lineage>
</organism>
<keyword evidence="1" id="KW-0732">Signal</keyword>
<accession>A0A6I9NTA4</accession>
<reference evidence="6" key="1">
    <citation type="submission" date="2025-08" db="UniProtKB">
        <authorList>
            <consortium name="RefSeq"/>
        </authorList>
    </citation>
    <scope>IDENTIFICATION</scope>
    <source>
        <tissue evidence="6">Muscle</tissue>
    </source>
</reference>
<dbReference type="GO" id="GO:0009653">
    <property type="term" value="P:anatomical structure morphogenesis"/>
    <property type="evidence" value="ECO:0007669"/>
    <property type="project" value="TreeGrafter"/>
</dbReference>
<evidence type="ECO:0000313" key="5">
    <source>
        <dbReference type="Proteomes" id="UP000504611"/>
    </source>
</evidence>
<evidence type="ECO:0000256" key="1">
    <source>
        <dbReference type="ARBA" id="ARBA00022729"/>
    </source>
</evidence>
<dbReference type="AlphaFoldDB" id="A0A6I9NTA4"/>
<keyword evidence="2" id="KW-0677">Repeat</keyword>